<dbReference type="EMBL" id="BAUT01000077">
    <property type="protein sequence ID" value="GAE28020.1"/>
    <property type="molecule type" value="Genomic_DNA"/>
</dbReference>
<comment type="subcellular location">
    <subcellularLocation>
        <location evidence="1">Cell membrane</location>
        <topology evidence="1">Multi-pass membrane protein</topology>
    </subcellularLocation>
</comment>
<keyword evidence="3 6" id="KW-0812">Transmembrane</keyword>
<evidence type="ECO:0000256" key="3">
    <source>
        <dbReference type="ARBA" id="ARBA00022692"/>
    </source>
</evidence>
<dbReference type="InterPro" id="IPR010343">
    <property type="entry name" value="ArAE_1"/>
</dbReference>
<dbReference type="STRING" id="1236970.JCM9140_4206"/>
<keyword evidence="4 6" id="KW-1133">Transmembrane helix</keyword>
<comment type="caution">
    <text evidence="7">The sequence shown here is derived from an EMBL/GenBank/DDBJ whole genome shotgun (WGS) entry which is preliminary data.</text>
</comment>
<evidence type="ECO:0000256" key="2">
    <source>
        <dbReference type="ARBA" id="ARBA00022475"/>
    </source>
</evidence>
<dbReference type="Pfam" id="PF06081">
    <property type="entry name" value="ArAE_1"/>
    <property type="match status" value="1"/>
</dbReference>
<keyword evidence="2" id="KW-1003">Cell membrane</keyword>
<evidence type="ECO:0000256" key="5">
    <source>
        <dbReference type="ARBA" id="ARBA00023136"/>
    </source>
</evidence>
<sequence length="346" mass="39492">MKSWIGRRVIKTGLAVFITALICHLIHLPPTFAVITAIVTTEPTAADSLKKGLIRLPAAALGATFAIAVDFILGQNALTYALVAMLTIVVCSKLKLDTGTLVATLTAVAMIPGTTEHALFDFSIRISGTSIGIVVSTLVNFIILPPKFGPILVNKVDVLYKQTASKLSSILESYFLDDTVDRTHHYRQLHEELTKAYQLTQFQHDEWQYRRSSEFERRSFGYLQKKLDYLHLILFHLGKICHLRLNQTVSDENKKLLQDTIHSFCNIYEDHYHQITTNHFIHIEQVKQLYVQQQSQSYFLAQICHELISLHEVTTELAQITTDERRFSMQETSYPTYIFKKQAIYD</sequence>
<organism evidence="7 8">
    <name type="scientific">Halalkalibacter wakoensis JCM 9140</name>
    <dbReference type="NCBI Taxonomy" id="1236970"/>
    <lineage>
        <taxon>Bacteria</taxon>
        <taxon>Bacillati</taxon>
        <taxon>Bacillota</taxon>
        <taxon>Bacilli</taxon>
        <taxon>Bacillales</taxon>
        <taxon>Bacillaceae</taxon>
        <taxon>Halalkalibacter</taxon>
    </lineage>
</organism>
<keyword evidence="5 6" id="KW-0472">Membrane</keyword>
<reference evidence="7" key="1">
    <citation type="journal article" date="2014" name="Genome Announc.">
        <title>Draft Genome Sequences of Three Alkaliphilic Bacillus Strains, Bacillus wakoensis JCM 9140T, Bacillus akibai JCM 9157T, and Bacillus hemicellulosilyticus JCM 9152T.</title>
        <authorList>
            <person name="Yuki M."/>
            <person name="Oshima K."/>
            <person name="Suda W."/>
            <person name="Oshida Y."/>
            <person name="Kitamura K."/>
            <person name="Iida T."/>
            <person name="Hattori M."/>
            <person name="Ohkuma M."/>
        </authorList>
    </citation>
    <scope>NUCLEOTIDE SEQUENCE [LARGE SCALE GENOMIC DNA]</scope>
    <source>
        <strain evidence="7">JCM 9140</strain>
    </source>
</reference>
<dbReference type="GO" id="GO:0005886">
    <property type="term" value="C:plasma membrane"/>
    <property type="evidence" value="ECO:0007669"/>
    <property type="project" value="UniProtKB-SubCell"/>
</dbReference>
<proteinExistence type="predicted"/>
<name>W4Q7T4_9BACI</name>
<evidence type="ECO:0008006" key="9">
    <source>
        <dbReference type="Google" id="ProtNLM"/>
    </source>
</evidence>
<dbReference type="AlphaFoldDB" id="W4Q7T4"/>
<evidence type="ECO:0000256" key="1">
    <source>
        <dbReference type="ARBA" id="ARBA00004651"/>
    </source>
</evidence>
<evidence type="ECO:0000313" key="8">
    <source>
        <dbReference type="Proteomes" id="UP000018890"/>
    </source>
</evidence>
<dbReference type="OrthoDB" id="2690036at2"/>
<protein>
    <recommendedName>
        <fullName evidence="9">Integral membrane protein</fullName>
    </recommendedName>
</protein>
<keyword evidence="8" id="KW-1185">Reference proteome</keyword>
<feature type="transmembrane region" description="Helical" evidence="6">
    <location>
        <begin position="59"/>
        <end position="89"/>
    </location>
</feature>
<evidence type="ECO:0000313" key="7">
    <source>
        <dbReference type="EMBL" id="GAE28020.1"/>
    </source>
</evidence>
<feature type="transmembrane region" description="Helical" evidence="6">
    <location>
        <begin position="126"/>
        <end position="144"/>
    </location>
</feature>
<dbReference type="Proteomes" id="UP000018890">
    <property type="component" value="Unassembled WGS sequence"/>
</dbReference>
<accession>W4Q7T4</accession>
<gene>
    <name evidence="7" type="ORF">JCM9140_4206</name>
</gene>
<dbReference type="RefSeq" id="WP_034750113.1">
    <property type="nucleotide sequence ID" value="NZ_BAUT01000077.1"/>
</dbReference>
<feature type="transmembrane region" description="Helical" evidence="6">
    <location>
        <begin position="12"/>
        <end position="39"/>
    </location>
</feature>
<evidence type="ECO:0000256" key="4">
    <source>
        <dbReference type="ARBA" id="ARBA00022989"/>
    </source>
</evidence>
<evidence type="ECO:0000256" key="6">
    <source>
        <dbReference type="SAM" id="Phobius"/>
    </source>
</evidence>